<protein>
    <recommendedName>
        <fullName evidence="2">Copper-binding protein MbnP-like domain-containing protein</fullName>
    </recommendedName>
</protein>
<accession>A0ABS3QHV6</accession>
<evidence type="ECO:0000313" key="3">
    <source>
        <dbReference type="EMBL" id="MBO2010829.1"/>
    </source>
</evidence>
<evidence type="ECO:0000313" key="4">
    <source>
        <dbReference type="Proteomes" id="UP000664369"/>
    </source>
</evidence>
<proteinExistence type="predicted"/>
<comment type="caution">
    <text evidence="3">The sequence shown here is derived from an EMBL/GenBank/DDBJ whole genome shotgun (WGS) entry which is preliminary data.</text>
</comment>
<dbReference type="RefSeq" id="WP_208176457.1">
    <property type="nucleotide sequence ID" value="NZ_JAGETZ010000008.1"/>
</dbReference>
<evidence type="ECO:0000259" key="2">
    <source>
        <dbReference type="Pfam" id="PF20243"/>
    </source>
</evidence>
<dbReference type="Pfam" id="PF20243">
    <property type="entry name" value="MbnP"/>
    <property type="match status" value="1"/>
</dbReference>
<keyword evidence="4" id="KW-1185">Reference proteome</keyword>
<evidence type="ECO:0000256" key="1">
    <source>
        <dbReference type="SAM" id="SignalP"/>
    </source>
</evidence>
<feature type="domain" description="Copper-binding protein MbnP-like" evidence="2">
    <location>
        <begin position="34"/>
        <end position="230"/>
    </location>
</feature>
<keyword evidence="1" id="KW-0732">Signal</keyword>
<dbReference type="PROSITE" id="PS51257">
    <property type="entry name" value="PROKAR_LIPOPROTEIN"/>
    <property type="match status" value="1"/>
</dbReference>
<dbReference type="EMBL" id="JAGETZ010000008">
    <property type="protein sequence ID" value="MBO2010829.1"/>
    <property type="molecule type" value="Genomic_DNA"/>
</dbReference>
<feature type="signal peptide" evidence="1">
    <location>
        <begin position="1"/>
        <end position="26"/>
    </location>
</feature>
<feature type="chain" id="PRO_5045245337" description="Copper-binding protein MbnP-like domain-containing protein" evidence="1">
    <location>
        <begin position="27"/>
        <end position="264"/>
    </location>
</feature>
<dbReference type="InterPro" id="IPR046863">
    <property type="entry name" value="MbnP-like_dom"/>
</dbReference>
<sequence length="264" mass="28102">MKRFSIPAFASSLALAALFLSGCSKEDEAVPATTGTVALEFDQMVGTAPLVLSTQTYTTTGGDQFRVSTFRQYISNIKLTRADGSQYTQPDSYHLLDAAVPESLEITLTDVPTGDYTGISFTIGVDSARNVSGAQKGALDPSNGMFWTWNSGYIYTKLEGYSPQAPKPAGVAEGGLTFHVGGFKTPSNAIRTVSPAFPSGTKLLVRADHSPEIHLKADILKMFAGTTPVRFSSLSFIMSAGPNAVLVANNYAQGMFTVDHIHAN</sequence>
<organism evidence="3 4">
    <name type="scientific">Hymenobacter negativus</name>
    <dbReference type="NCBI Taxonomy" id="2795026"/>
    <lineage>
        <taxon>Bacteria</taxon>
        <taxon>Pseudomonadati</taxon>
        <taxon>Bacteroidota</taxon>
        <taxon>Cytophagia</taxon>
        <taxon>Cytophagales</taxon>
        <taxon>Hymenobacteraceae</taxon>
        <taxon>Hymenobacter</taxon>
    </lineage>
</organism>
<reference evidence="3 4" key="1">
    <citation type="submission" date="2021-03" db="EMBL/GenBank/DDBJ databases">
        <authorList>
            <person name="Kim M.K."/>
        </authorList>
    </citation>
    <scope>NUCLEOTIDE SEQUENCE [LARGE SCALE GENOMIC DNA]</scope>
    <source>
        <strain evidence="3 4">BT442</strain>
    </source>
</reference>
<name>A0ABS3QHV6_9BACT</name>
<dbReference type="Proteomes" id="UP000664369">
    <property type="component" value="Unassembled WGS sequence"/>
</dbReference>
<gene>
    <name evidence="3" type="ORF">J4E00_17340</name>
</gene>